<dbReference type="OrthoDB" id="6431932at2759"/>
<keyword evidence="3" id="KW-1185">Reference proteome</keyword>
<dbReference type="GO" id="GO:0008061">
    <property type="term" value="F:chitin binding"/>
    <property type="evidence" value="ECO:0007669"/>
    <property type="project" value="InterPro"/>
</dbReference>
<protein>
    <recommendedName>
        <fullName evidence="1">Chitin-binding type-2 domain-containing protein</fullName>
    </recommendedName>
</protein>
<dbReference type="PROSITE" id="PS50940">
    <property type="entry name" value="CHIT_BIND_II"/>
    <property type="match status" value="1"/>
</dbReference>
<reference evidence="2" key="1">
    <citation type="submission" date="2020-08" db="EMBL/GenBank/DDBJ databases">
        <title>Multicomponent nature underlies the extraordinary mechanical properties of spider dragline silk.</title>
        <authorList>
            <person name="Kono N."/>
            <person name="Nakamura H."/>
            <person name="Mori M."/>
            <person name="Yoshida Y."/>
            <person name="Ohtoshi R."/>
            <person name="Malay A.D."/>
            <person name="Moran D.A.P."/>
            <person name="Tomita M."/>
            <person name="Numata K."/>
            <person name="Arakawa K."/>
        </authorList>
    </citation>
    <scope>NUCLEOTIDE SEQUENCE</scope>
</reference>
<evidence type="ECO:0000313" key="3">
    <source>
        <dbReference type="Proteomes" id="UP000887013"/>
    </source>
</evidence>
<dbReference type="SUPFAM" id="SSF57625">
    <property type="entry name" value="Invertebrate chitin-binding proteins"/>
    <property type="match status" value="1"/>
</dbReference>
<dbReference type="EMBL" id="BMAW01075018">
    <property type="protein sequence ID" value="GFT94614.1"/>
    <property type="molecule type" value="Genomic_DNA"/>
</dbReference>
<dbReference type="GO" id="GO:0005576">
    <property type="term" value="C:extracellular region"/>
    <property type="evidence" value="ECO:0007669"/>
    <property type="project" value="InterPro"/>
</dbReference>
<name>A0A8X6Q1Q7_NEPPI</name>
<sequence length="629" mass="74191">MKIKASKEKLFQYVRENDFAFDNTPNKQTEDLIFNDVDLFYFECENDKIKQLKICPPGHYFKEQKCISLDICVNQKDGYKYSDILNAYNYYECENAVSILKSCPQDEIFEHEKCVHPQQICQIKPDGYKFKINRTTLGICFNKKSVIKPCLKNEYVLNNECEWDVCENKHDEIVPFHEFSQSPFAYYIAYGKCDNGKIKNVQSCPSKWDYFESDLNLTELPKVFNEKEKKCEIPKLCDNVKLIDPNAIVPAWDYQKHLSTWYTSIIFDRTVGYKCNPNNILEKVNVEYGYLIKDYKLVQACDKHFDKIPTKDPNTFYDCKTKSVGTCPPGFYFNGKDCVPNIPNSFKFKHLDVFKFNELKENNWIQHRLQTKTKPLQQQCENDEIFLTSMQTCVHKDCKAYSFIRELKRPIKLDDEYQCVWDEPKIKKIRYDKPFGKLDFWTQNFTTENKLNQCMIGSKVQTGNFVLDSTLYVTCKMHQPFVFCPSSSTIGIEKVGSNLYVCKPKEEVYSYKLPAGETIKIFINEINYIFIPNNTWYRIDYQPFEQVQSDTSLYQVDITITGNYFTFTADQETTIHYKILANNPPNAFIKDKTLQRFQYEYNILSDRQTTDALVYHDYTIQTHLDNFYS</sequence>
<proteinExistence type="predicted"/>
<dbReference type="AlphaFoldDB" id="A0A8X6Q1Q7"/>
<comment type="caution">
    <text evidence="2">The sequence shown here is derived from an EMBL/GenBank/DDBJ whole genome shotgun (WGS) entry which is preliminary data.</text>
</comment>
<dbReference type="Proteomes" id="UP000887013">
    <property type="component" value="Unassembled WGS sequence"/>
</dbReference>
<evidence type="ECO:0000259" key="1">
    <source>
        <dbReference type="PROSITE" id="PS50940"/>
    </source>
</evidence>
<evidence type="ECO:0000313" key="2">
    <source>
        <dbReference type="EMBL" id="GFT94614.1"/>
    </source>
</evidence>
<feature type="domain" description="Chitin-binding type-2" evidence="1">
    <location>
        <begin position="69"/>
        <end position="123"/>
    </location>
</feature>
<accession>A0A8X6Q1Q7</accession>
<organism evidence="2 3">
    <name type="scientific">Nephila pilipes</name>
    <name type="common">Giant wood spider</name>
    <name type="synonym">Nephila maculata</name>
    <dbReference type="NCBI Taxonomy" id="299642"/>
    <lineage>
        <taxon>Eukaryota</taxon>
        <taxon>Metazoa</taxon>
        <taxon>Ecdysozoa</taxon>
        <taxon>Arthropoda</taxon>
        <taxon>Chelicerata</taxon>
        <taxon>Arachnida</taxon>
        <taxon>Araneae</taxon>
        <taxon>Araneomorphae</taxon>
        <taxon>Entelegynae</taxon>
        <taxon>Araneoidea</taxon>
        <taxon>Nephilidae</taxon>
        <taxon>Nephila</taxon>
    </lineage>
</organism>
<dbReference type="InterPro" id="IPR002557">
    <property type="entry name" value="Chitin-bd_dom"/>
</dbReference>
<dbReference type="InterPro" id="IPR036508">
    <property type="entry name" value="Chitin-bd_dom_sf"/>
</dbReference>
<gene>
    <name evidence="2" type="primary">AVEN_15698_1</name>
    <name evidence="2" type="ORF">NPIL_421671</name>
</gene>